<protein>
    <recommendedName>
        <fullName evidence="1">F-box domain-containing protein</fullName>
    </recommendedName>
</protein>
<evidence type="ECO:0000313" key="3">
    <source>
        <dbReference type="Proteomes" id="UP001218218"/>
    </source>
</evidence>
<evidence type="ECO:0000259" key="1">
    <source>
        <dbReference type="PROSITE" id="PS50181"/>
    </source>
</evidence>
<reference evidence="2" key="1">
    <citation type="submission" date="2023-03" db="EMBL/GenBank/DDBJ databases">
        <title>Massive genome expansion in bonnet fungi (Mycena s.s.) driven by repeated elements and novel gene families across ecological guilds.</title>
        <authorList>
            <consortium name="Lawrence Berkeley National Laboratory"/>
            <person name="Harder C.B."/>
            <person name="Miyauchi S."/>
            <person name="Viragh M."/>
            <person name="Kuo A."/>
            <person name="Thoen E."/>
            <person name="Andreopoulos B."/>
            <person name="Lu D."/>
            <person name="Skrede I."/>
            <person name="Drula E."/>
            <person name="Henrissat B."/>
            <person name="Morin E."/>
            <person name="Kohler A."/>
            <person name="Barry K."/>
            <person name="LaButti K."/>
            <person name="Morin E."/>
            <person name="Salamov A."/>
            <person name="Lipzen A."/>
            <person name="Mereny Z."/>
            <person name="Hegedus B."/>
            <person name="Baldrian P."/>
            <person name="Stursova M."/>
            <person name="Weitz H."/>
            <person name="Taylor A."/>
            <person name="Grigoriev I.V."/>
            <person name="Nagy L.G."/>
            <person name="Martin F."/>
            <person name="Kauserud H."/>
        </authorList>
    </citation>
    <scope>NUCLEOTIDE SEQUENCE</scope>
    <source>
        <strain evidence="2">CBHHK002</strain>
    </source>
</reference>
<dbReference type="EMBL" id="JARIHO010000036">
    <property type="protein sequence ID" value="KAJ7330851.1"/>
    <property type="molecule type" value="Genomic_DNA"/>
</dbReference>
<gene>
    <name evidence="2" type="ORF">DFH08DRAFT_881927</name>
</gene>
<name>A0AAD6ZNE9_9AGAR</name>
<keyword evidence="3" id="KW-1185">Reference proteome</keyword>
<dbReference type="Proteomes" id="UP001218218">
    <property type="component" value="Unassembled WGS sequence"/>
</dbReference>
<accession>A0AAD6ZNE9</accession>
<dbReference type="AlphaFoldDB" id="A0AAD6ZNE9"/>
<feature type="domain" description="F-box" evidence="1">
    <location>
        <begin position="2"/>
        <end position="48"/>
    </location>
</feature>
<dbReference type="InterPro" id="IPR001810">
    <property type="entry name" value="F-box_dom"/>
</dbReference>
<organism evidence="2 3">
    <name type="scientific">Mycena albidolilacea</name>
    <dbReference type="NCBI Taxonomy" id="1033008"/>
    <lineage>
        <taxon>Eukaryota</taxon>
        <taxon>Fungi</taxon>
        <taxon>Dikarya</taxon>
        <taxon>Basidiomycota</taxon>
        <taxon>Agaricomycotina</taxon>
        <taxon>Agaricomycetes</taxon>
        <taxon>Agaricomycetidae</taxon>
        <taxon>Agaricales</taxon>
        <taxon>Marasmiineae</taxon>
        <taxon>Mycenaceae</taxon>
        <taxon>Mycena</taxon>
    </lineage>
</organism>
<proteinExistence type="predicted"/>
<sequence length="473" mass="52561">MSFRLAEFPQDVLLELSKHLDVSDLISFLSICRVVRELQLERTLWIDALIRLRQVEIQPPPVSIASPLDQLSLTQLQNTVRRANQLMNNLKSDLPRPRRIHTLRVHSGARIVCIPGENLVVTHTTGSVSCWDVLTSHRVGYLEIPDLRVQTLIPCLETNGKALFGAFIGRNVRHLAAIWIDFRNRANISISHTISKASTDVYFFRSHFFVTCRVLGFCTTSEIVFWGLEPNGNIEIQPQDHCCPPSCPTPVCLAFGRRLYIFHKGANLTQAAVYNVPFSPTPEHESNIMHTSEPPSITTLPISYPFSPNQDQMLDDAGIFNFSVHSPQVVAPEYGVYAVTCTDLGFKTQSVVHFWPACRAEIGHEGMLEIGPGCMYGHPQVIQQIAVGATGRYVLIRCGLALDESAANDIDSGYLGLLHFEPTPPGDAPSITFRKLDIRDTSLHLCHQIALDDALGLVLVSDTAGRMTAISYM</sequence>
<dbReference type="PROSITE" id="PS50181">
    <property type="entry name" value="FBOX"/>
    <property type="match status" value="1"/>
</dbReference>
<comment type="caution">
    <text evidence="2">The sequence shown here is derived from an EMBL/GenBank/DDBJ whole genome shotgun (WGS) entry which is preliminary data.</text>
</comment>
<evidence type="ECO:0000313" key="2">
    <source>
        <dbReference type="EMBL" id="KAJ7330851.1"/>
    </source>
</evidence>